<gene>
    <name evidence="4" type="ORF">SAMN06265339_0637</name>
</gene>
<sequence length="452" mass="51727">MKITFNGAAKTVTGSCHLIETDDVKFLLDCGLFQGKDEVEELNRRFSFEPEEIDFVILSHGHLDHCGRLPLLVKRGFRGRIFATKGTIDIARLILMDAAQVMEENLKTENRRRLREGLPLKELLYTLDDVFDVFDFFVPVKYCEWQEVKGIRFRLKDAGHILCSSFIELEIEGRRVLFSGDVGAKGKPLIKEPEVPEKSDVVLIETTYGDREHKSYEESVKEFEEAVLETFKRGGVVLIPTFALERAQDVIYLLKKMYEEGKLPKCKVFVDSPLAISITRVFKRHRECLRENVRSRDIFDFPYLEFTRTVEESKRINEYRGVGVIIAGNGMCTGGRILHHLKHRLWDKRNSIIFVGYQAEGTLGREIVEGAKKVKIFNEKVAVKAKVYTINGFSSHAGRSELFNWLKGGVKENSRVFLVHGEERAANSFAALVRSRLNLQPAIPELFSSFNL</sequence>
<dbReference type="Pfam" id="PF07521">
    <property type="entry name" value="RMMBL"/>
    <property type="match status" value="1"/>
</dbReference>
<dbReference type="Pfam" id="PF10996">
    <property type="entry name" value="Beta-Casp"/>
    <property type="match status" value="1"/>
</dbReference>
<dbReference type="PANTHER" id="PTHR11203:SF37">
    <property type="entry name" value="INTEGRATOR COMPLEX SUBUNIT 11"/>
    <property type="match status" value="1"/>
</dbReference>
<dbReference type="Pfam" id="PF16661">
    <property type="entry name" value="Lactamase_B_6"/>
    <property type="match status" value="1"/>
</dbReference>
<dbReference type="InterPro" id="IPR022712">
    <property type="entry name" value="Beta_Casp"/>
</dbReference>
<evidence type="ECO:0000313" key="4">
    <source>
        <dbReference type="EMBL" id="SMP08679.1"/>
    </source>
</evidence>
<evidence type="ECO:0000313" key="5">
    <source>
        <dbReference type="Proteomes" id="UP001157911"/>
    </source>
</evidence>
<evidence type="ECO:0000256" key="1">
    <source>
        <dbReference type="ARBA" id="ARBA00022801"/>
    </source>
</evidence>
<dbReference type="EMBL" id="FXUB01000001">
    <property type="protein sequence ID" value="SMP08679.1"/>
    <property type="molecule type" value="Genomic_DNA"/>
</dbReference>
<reference evidence="4 5" key="1">
    <citation type="submission" date="2017-05" db="EMBL/GenBank/DDBJ databases">
        <authorList>
            <person name="Varghese N."/>
            <person name="Submissions S."/>
        </authorList>
    </citation>
    <scope>NUCLEOTIDE SEQUENCE [LARGE SCALE GENOMIC DNA]</scope>
    <source>
        <strain evidence="4 5">DSM 15522</strain>
    </source>
</reference>
<dbReference type="InterPro" id="IPR036866">
    <property type="entry name" value="RibonucZ/Hydroxyglut_hydro"/>
</dbReference>
<organism evidence="4 5">
    <name type="scientific">Desulfurobacterium pacificum</name>
    <dbReference type="NCBI Taxonomy" id="240166"/>
    <lineage>
        <taxon>Bacteria</taxon>
        <taxon>Pseudomonadati</taxon>
        <taxon>Aquificota</taxon>
        <taxon>Aquificia</taxon>
        <taxon>Desulfurobacteriales</taxon>
        <taxon>Desulfurobacteriaceae</taxon>
        <taxon>Desulfurobacterium</taxon>
    </lineage>
</organism>
<dbReference type="InterPro" id="IPR050698">
    <property type="entry name" value="MBL"/>
</dbReference>
<dbReference type="InterPro" id="IPR011108">
    <property type="entry name" value="RMMBL"/>
</dbReference>
<proteinExistence type="predicted"/>
<accession>A0ABY1NGG3</accession>
<dbReference type="Proteomes" id="UP001157911">
    <property type="component" value="Unassembled WGS sequence"/>
</dbReference>
<dbReference type="SMART" id="SM00849">
    <property type="entry name" value="Lactamase_B"/>
    <property type="match status" value="1"/>
</dbReference>
<dbReference type="SMART" id="SM01027">
    <property type="entry name" value="Beta-Casp"/>
    <property type="match status" value="1"/>
</dbReference>
<protein>
    <submittedName>
        <fullName evidence="4">Metallo-beta-lactamase family protein</fullName>
    </submittedName>
</protein>
<feature type="domain" description="Beta-Casp" evidence="3">
    <location>
        <begin position="247"/>
        <end position="367"/>
    </location>
</feature>
<dbReference type="SUPFAM" id="SSF56281">
    <property type="entry name" value="Metallo-hydrolase/oxidoreductase"/>
    <property type="match status" value="1"/>
</dbReference>
<dbReference type="CDD" id="cd16295">
    <property type="entry name" value="TTHA0252-CPSF-like_MBL-fold"/>
    <property type="match status" value="1"/>
</dbReference>
<evidence type="ECO:0000259" key="3">
    <source>
        <dbReference type="SMART" id="SM01027"/>
    </source>
</evidence>
<dbReference type="Gene3D" id="3.60.15.10">
    <property type="entry name" value="Ribonuclease Z/Hydroxyacylglutathione hydrolase-like"/>
    <property type="match status" value="1"/>
</dbReference>
<evidence type="ECO:0000259" key="2">
    <source>
        <dbReference type="SMART" id="SM00849"/>
    </source>
</evidence>
<comment type="caution">
    <text evidence="4">The sequence shown here is derived from an EMBL/GenBank/DDBJ whole genome shotgun (WGS) entry which is preliminary data.</text>
</comment>
<dbReference type="Gene3D" id="3.40.50.10890">
    <property type="match status" value="1"/>
</dbReference>
<name>A0ABY1NGG3_9BACT</name>
<dbReference type="RefSeq" id="WP_283400132.1">
    <property type="nucleotide sequence ID" value="NZ_FXUB01000001.1"/>
</dbReference>
<feature type="domain" description="Metallo-beta-lactamase" evidence="2">
    <location>
        <begin position="13"/>
        <end position="231"/>
    </location>
</feature>
<dbReference type="PANTHER" id="PTHR11203">
    <property type="entry name" value="CLEAVAGE AND POLYADENYLATION SPECIFICITY FACTOR FAMILY MEMBER"/>
    <property type="match status" value="1"/>
</dbReference>
<keyword evidence="5" id="KW-1185">Reference proteome</keyword>
<dbReference type="InterPro" id="IPR001279">
    <property type="entry name" value="Metallo-B-lactamas"/>
</dbReference>
<keyword evidence="1" id="KW-0378">Hydrolase</keyword>